<dbReference type="AlphaFoldDB" id="K6YRR1"/>
<dbReference type="RefSeq" id="WP_006994827.1">
    <property type="nucleotide sequence ID" value="NZ_BAEP01000086.1"/>
</dbReference>
<feature type="region of interest" description="Disordered" evidence="1">
    <location>
        <begin position="62"/>
        <end position="87"/>
    </location>
</feature>
<protein>
    <recommendedName>
        <fullName evidence="5">Cardiolipin synthase N-terminal domain-containing protein</fullName>
    </recommendedName>
</protein>
<evidence type="ECO:0000313" key="3">
    <source>
        <dbReference type="EMBL" id="GAC26676.1"/>
    </source>
</evidence>
<reference evidence="3 4" key="1">
    <citation type="journal article" date="2017" name="Antonie Van Leeuwenhoek">
        <title>Rhizobium rhizosphaerae sp. nov., a novel species isolated from rice rhizosphere.</title>
        <authorList>
            <person name="Zhao J.J."/>
            <person name="Zhang J."/>
            <person name="Zhang R.J."/>
            <person name="Zhang C.W."/>
            <person name="Yin H.Q."/>
            <person name="Zhang X.X."/>
        </authorList>
    </citation>
    <scope>NUCLEOTIDE SEQUENCE [LARGE SCALE GENOMIC DNA]</scope>
    <source>
        <strain evidence="3 4">KMM 241</strain>
    </source>
</reference>
<evidence type="ECO:0000256" key="1">
    <source>
        <dbReference type="SAM" id="MobiDB-lite"/>
    </source>
</evidence>
<name>K6YRR1_9ALTE</name>
<evidence type="ECO:0000256" key="2">
    <source>
        <dbReference type="SAM" id="Phobius"/>
    </source>
</evidence>
<evidence type="ECO:0000313" key="4">
    <source>
        <dbReference type="Proteomes" id="UP000006263"/>
    </source>
</evidence>
<dbReference type="Proteomes" id="UP000006263">
    <property type="component" value="Unassembled WGS sequence"/>
</dbReference>
<feature type="transmembrane region" description="Helical" evidence="2">
    <location>
        <begin position="34"/>
        <end position="54"/>
    </location>
</feature>
<sequence>MLLEVSLLLVLVFNIYVIYRVVKCGLLEKAQKVLQILFVLIFPIIGAVVILLFIRNIEKDNEPPSSGQFGGGTQKSLSNFEVFNGSD</sequence>
<comment type="caution">
    <text evidence="3">The sequence shown here is derived from an EMBL/GenBank/DDBJ whole genome shotgun (WGS) entry which is preliminary data.</text>
</comment>
<keyword evidence="2" id="KW-1133">Transmembrane helix</keyword>
<gene>
    <name evidence="3" type="ORF">GMES_4410</name>
</gene>
<accession>K6YRR1</accession>
<keyword evidence="2" id="KW-0472">Membrane</keyword>
<organism evidence="3 4">
    <name type="scientific">Paraglaciecola mesophila KMM 241</name>
    <dbReference type="NCBI Taxonomy" id="1128912"/>
    <lineage>
        <taxon>Bacteria</taxon>
        <taxon>Pseudomonadati</taxon>
        <taxon>Pseudomonadota</taxon>
        <taxon>Gammaproteobacteria</taxon>
        <taxon>Alteromonadales</taxon>
        <taxon>Alteromonadaceae</taxon>
        <taxon>Paraglaciecola</taxon>
    </lineage>
</organism>
<dbReference type="EMBL" id="BAEP01000086">
    <property type="protein sequence ID" value="GAC26676.1"/>
    <property type="molecule type" value="Genomic_DNA"/>
</dbReference>
<feature type="transmembrane region" description="Helical" evidence="2">
    <location>
        <begin position="6"/>
        <end position="22"/>
    </location>
</feature>
<feature type="compositionally biased region" description="Polar residues" evidence="1">
    <location>
        <begin position="74"/>
        <end position="87"/>
    </location>
</feature>
<keyword evidence="2" id="KW-0812">Transmembrane</keyword>
<evidence type="ECO:0008006" key="5">
    <source>
        <dbReference type="Google" id="ProtNLM"/>
    </source>
</evidence>
<proteinExistence type="predicted"/>